<name>I0Z949_COCSC</name>
<dbReference type="PANTHER" id="PTHR12674">
    <property type="entry name" value="PREFOLDIN SUBUNIT 5"/>
    <property type="match status" value="1"/>
</dbReference>
<dbReference type="KEGG" id="csl:COCSUDRAFT_64101"/>
<sequence length="149" mass="16492">MPPKERQAIDLNTLDAQQLSSIREQLEEEIQSFVRSSVTLQKAAGEFGSSGRAVEALSEQKEGQPMMLPLTSSLYVAGTLASTDSVLIDIGTGYYMEKSTEEGVDYCKRKVMYLKEQLDQIGTAIKDKQRILTEVNGALGRKVQQTQQT</sequence>
<dbReference type="OrthoDB" id="10267474at2759"/>
<organism evidence="2 3">
    <name type="scientific">Coccomyxa subellipsoidea (strain C-169)</name>
    <name type="common">Green microalga</name>
    <dbReference type="NCBI Taxonomy" id="574566"/>
    <lineage>
        <taxon>Eukaryota</taxon>
        <taxon>Viridiplantae</taxon>
        <taxon>Chlorophyta</taxon>
        <taxon>core chlorophytes</taxon>
        <taxon>Trebouxiophyceae</taxon>
        <taxon>Trebouxiophyceae incertae sedis</taxon>
        <taxon>Coccomyxaceae</taxon>
        <taxon>Coccomyxa</taxon>
        <taxon>Coccomyxa subellipsoidea</taxon>
    </lineage>
</organism>
<dbReference type="GO" id="GO:1990114">
    <property type="term" value="P:RNA polymerase II core complex assembly"/>
    <property type="evidence" value="ECO:0007669"/>
    <property type="project" value="TreeGrafter"/>
</dbReference>
<evidence type="ECO:0000256" key="1">
    <source>
        <dbReference type="ARBA" id="ARBA00010048"/>
    </source>
</evidence>
<dbReference type="Pfam" id="PF02996">
    <property type="entry name" value="Prefoldin"/>
    <property type="match status" value="1"/>
</dbReference>
<gene>
    <name evidence="2" type="ORF">COCSUDRAFT_64101</name>
</gene>
<dbReference type="GO" id="GO:1990115">
    <property type="term" value="P:RNA polymerase III assembly"/>
    <property type="evidence" value="ECO:0007669"/>
    <property type="project" value="TreeGrafter"/>
</dbReference>
<dbReference type="Proteomes" id="UP000007264">
    <property type="component" value="Unassembled WGS sequence"/>
</dbReference>
<accession>I0Z949</accession>
<dbReference type="PANTHER" id="PTHR12674:SF2">
    <property type="entry name" value="PREFOLDIN SUBUNIT 5"/>
    <property type="match status" value="1"/>
</dbReference>
<dbReference type="CDD" id="cd23157">
    <property type="entry name" value="Prefoldin_5"/>
    <property type="match status" value="1"/>
</dbReference>
<dbReference type="SUPFAM" id="SSF46579">
    <property type="entry name" value="Prefoldin"/>
    <property type="match status" value="1"/>
</dbReference>
<dbReference type="GO" id="GO:0016272">
    <property type="term" value="C:prefoldin complex"/>
    <property type="evidence" value="ECO:0007669"/>
    <property type="project" value="InterPro"/>
</dbReference>
<dbReference type="Gene3D" id="1.10.287.370">
    <property type="match status" value="1"/>
</dbReference>
<dbReference type="EMBL" id="AGSI01000001">
    <property type="protein sequence ID" value="EIE27168.1"/>
    <property type="molecule type" value="Genomic_DNA"/>
</dbReference>
<dbReference type="GeneID" id="17045839"/>
<dbReference type="STRING" id="574566.I0Z949"/>
<dbReference type="InterPro" id="IPR009053">
    <property type="entry name" value="Prefoldin"/>
</dbReference>
<reference evidence="2 3" key="1">
    <citation type="journal article" date="2012" name="Genome Biol.">
        <title>The genome of the polar eukaryotic microalga coccomyxa subellipsoidea reveals traits of cold adaptation.</title>
        <authorList>
            <person name="Blanc G."/>
            <person name="Agarkova I."/>
            <person name="Grimwood J."/>
            <person name="Kuo A."/>
            <person name="Brueggeman A."/>
            <person name="Dunigan D."/>
            <person name="Gurnon J."/>
            <person name="Ladunga I."/>
            <person name="Lindquist E."/>
            <person name="Lucas S."/>
            <person name="Pangilinan J."/>
            <person name="Proschold T."/>
            <person name="Salamov A."/>
            <person name="Schmutz J."/>
            <person name="Weeks D."/>
            <person name="Yamada T."/>
            <person name="Claverie J.M."/>
            <person name="Grigoriev I."/>
            <person name="Van Etten J."/>
            <person name="Lomsadze A."/>
            <person name="Borodovsky M."/>
        </authorList>
    </citation>
    <scope>NUCLEOTIDE SEQUENCE [LARGE SCALE GENOMIC DNA]</scope>
    <source>
        <strain evidence="2 3">C-169</strain>
    </source>
</reference>
<dbReference type="eggNOG" id="KOG3048">
    <property type="taxonomic scope" value="Eukaryota"/>
</dbReference>
<dbReference type="InterPro" id="IPR011599">
    <property type="entry name" value="PFD_alpha_archaea"/>
</dbReference>
<evidence type="ECO:0000313" key="2">
    <source>
        <dbReference type="EMBL" id="EIE27168.1"/>
    </source>
</evidence>
<proteinExistence type="inferred from homology"/>
<protein>
    <submittedName>
        <fullName evidence="2">Prefoldin-domain-containing protein</fullName>
    </submittedName>
</protein>
<dbReference type="GO" id="GO:0005737">
    <property type="term" value="C:cytoplasm"/>
    <property type="evidence" value="ECO:0007669"/>
    <property type="project" value="TreeGrafter"/>
</dbReference>
<dbReference type="AlphaFoldDB" id="I0Z949"/>
<dbReference type="GO" id="GO:0009409">
    <property type="term" value="P:response to cold"/>
    <property type="evidence" value="ECO:0007669"/>
    <property type="project" value="UniProtKB-ARBA"/>
</dbReference>
<comment type="caution">
    <text evidence="2">The sequence shown here is derived from an EMBL/GenBank/DDBJ whole genome shotgun (WGS) entry which is preliminary data.</text>
</comment>
<keyword evidence="3" id="KW-1185">Reference proteome</keyword>
<evidence type="ECO:0000313" key="3">
    <source>
        <dbReference type="Proteomes" id="UP000007264"/>
    </source>
</evidence>
<dbReference type="GO" id="GO:0006457">
    <property type="term" value="P:protein folding"/>
    <property type="evidence" value="ECO:0007669"/>
    <property type="project" value="InterPro"/>
</dbReference>
<dbReference type="GO" id="GO:1990113">
    <property type="term" value="P:RNA polymerase I assembly"/>
    <property type="evidence" value="ECO:0007669"/>
    <property type="project" value="TreeGrafter"/>
</dbReference>
<dbReference type="InterPro" id="IPR004127">
    <property type="entry name" value="Prefoldin_subunit_alpha"/>
</dbReference>
<dbReference type="RefSeq" id="XP_005651712.1">
    <property type="nucleotide sequence ID" value="XM_005651655.1"/>
</dbReference>
<comment type="similarity">
    <text evidence="1">Belongs to the prefoldin subunit alpha family.</text>
</comment>
<dbReference type="NCBIfam" id="TIGR00293">
    <property type="entry name" value="prefoldin subunit alpha"/>
    <property type="match status" value="1"/>
</dbReference>
<dbReference type="GO" id="GO:0051082">
    <property type="term" value="F:unfolded protein binding"/>
    <property type="evidence" value="ECO:0007669"/>
    <property type="project" value="InterPro"/>
</dbReference>